<accession>A0A520XDR5</accession>
<evidence type="ECO:0000259" key="2">
    <source>
        <dbReference type="Pfam" id="PF01464"/>
    </source>
</evidence>
<dbReference type="InterPro" id="IPR023346">
    <property type="entry name" value="Lysozyme-like_dom_sf"/>
</dbReference>
<dbReference type="Gene3D" id="1.10.530.10">
    <property type="match status" value="1"/>
</dbReference>
<dbReference type="SUPFAM" id="SSF53955">
    <property type="entry name" value="Lysozyme-like"/>
    <property type="match status" value="1"/>
</dbReference>
<dbReference type="PANTHER" id="PTHR37423:SF2">
    <property type="entry name" value="MEMBRANE-BOUND LYTIC MUREIN TRANSGLYCOSYLASE C"/>
    <property type="match status" value="1"/>
</dbReference>
<evidence type="ECO:0000256" key="1">
    <source>
        <dbReference type="ARBA" id="ARBA00007734"/>
    </source>
</evidence>
<evidence type="ECO:0000313" key="3">
    <source>
        <dbReference type="EMBL" id="RZV39331.1"/>
    </source>
</evidence>
<dbReference type="PROSITE" id="PS00922">
    <property type="entry name" value="TRANSGLYCOSYLASE"/>
    <property type="match status" value="1"/>
</dbReference>
<gene>
    <name evidence="3" type="ORF">EVJ48_05145</name>
</gene>
<dbReference type="PANTHER" id="PTHR37423">
    <property type="entry name" value="SOLUBLE LYTIC MUREIN TRANSGLYCOSYLASE-RELATED"/>
    <property type="match status" value="1"/>
</dbReference>
<evidence type="ECO:0000313" key="4">
    <source>
        <dbReference type="Proteomes" id="UP000322454"/>
    </source>
</evidence>
<comment type="similarity">
    <text evidence="1">Belongs to the transglycosylase Slt family.</text>
</comment>
<comment type="caution">
    <text evidence="3">The sequence shown here is derived from an EMBL/GenBank/DDBJ whole genome shotgun (WGS) entry which is preliminary data.</text>
</comment>
<dbReference type="InterPro" id="IPR008258">
    <property type="entry name" value="Transglycosylase_SLT_dom_1"/>
</dbReference>
<dbReference type="CDD" id="cd00254">
    <property type="entry name" value="LT-like"/>
    <property type="match status" value="1"/>
</dbReference>
<dbReference type="AlphaFoldDB" id="A0A520XDR5"/>
<sequence>MIVDYFKEHPSLIAKDGIKGLSSSVASMSATGNLFQAYGLASKYGGAGAEGLKLNALKSDGASGSDASGVTEDYATADGLAKKASEIYGVPYGLIKAVIKTESGFNPYAVSNKGAVGLMQLMPKTAEELGVDPYDPEGNVLGGTLYLKQLLDRYGGNTELALAAYNAGIGNVEKYNGIPPFEETENYVKTVLAYYKEYS</sequence>
<dbReference type="GO" id="GO:0016020">
    <property type="term" value="C:membrane"/>
    <property type="evidence" value="ECO:0007669"/>
    <property type="project" value="InterPro"/>
</dbReference>
<dbReference type="GO" id="GO:0008933">
    <property type="term" value="F:peptidoglycan lytic transglycosylase activity"/>
    <property type="evidence" value="ECO:0007669"/>
    <property type="project" value="InterPro"/>
</dbReference>
<proteinExistence type="inferred from homology"/>
<dbReference type="InterPro" id="IPR000189">
    <property type="entry name" value="Transglyc_AS"/>
</dbReference>
<name>A0A520XDR5_9DELT</name>
<feature type="domain" description="Transglycosylase SLT" evidence="2">
    <location>
        <begin position="80"/>
        <end position="186"/>
    </location>
</feature>
<organism evidence="3 4">
    <name type="scientific">Candidatus Acidulodesulfobacterium acidiphilum</name>
    <dbReference type="NCBI Taxonomy" id="2597224"/>
    <lineage>
        <taxon>Bacteria</taxon>
        <taxon>Deltaproteobacteria</taxon>
        <taxon>Candidatus Acidulodesulfobacterales</taxon>
        <taxon>Candidatus Acidulodesulfobacterium</taxon>
    </lineage>
</organism>
<dbReference type="Pfam" id="PF01464">
    <property type="entry name" value="SLT"/>
    <property type="match status" value="1"/>
</dbReference>
<dbReference type="EMBL" id="SHMQ01000011">
    <property type="protein sequence ID" value="RZV39331.1"/>
    <property type="molecule type" value="Genomic_DNA"/>
</dbReference>
<dbReference type="GO" id="GO:0000270">
    <property type="term" value="P:peptidoglycan metabolic process"/>
    <property type="evidence" value="ECO:0007669"/>
    <property type="project" value="InterPro"/>
</dbReference>
<dbReference type="Proteomes" id="UP000322454">
    <property type="component" value="Unassembled WGS sequence"/>
</dbReference>
<reference evidence="3 4" key="1">
    <citation type="submission" date="2019-01" db="EMBL/GenBank/DDBJ databases">
        <title>Insights into ecological role of a new deltaproteobacterial order Candidatus Sinidesulfobacterales (Sva0485) by metagenomics and metatranscriptomics.</title>
        <authorList>
            <person name="Tan S."/>
            <person name="Liu J."/>
            <person name="Fang Y."/>
            <person name="Hedlund B."/>
            <person name="Lian Z.-H."/>
            <person name="Huang L.-Y."/>
            <person name="Li J.-T."/>
            <person name="Huang L.-N."/>
            <person name="Li W.-J."/>
            <person name="Jiang H.-C."/>
            <person name="Dong H.-L."/>
            <person name="Shu W.-S."/>
        </authorList>
    </citation>
    <scope>NUCLEOTIDE SEQUENCE [LARGE SCALE GENOMIC DNA]</scope>
    <source>
        <strain evidence="3">AP4</strain>
    </source>
</reference>
<protein>
    <submittedName>
        <fullName evidence="3">Lytic transglycosylase domain-containing protein</fullName>
    </submittedName>
</protein>